<dbReference type="Proteomes" id="UP000274046">
    <property type="component" value="Unassembled WGS sequence"/>
</dbReference>
<proteinExistence type="predicted"/>
<keyword evidence="1" id="KW-1133">Transmembrane helix</keyword>
<dbReference type="OrthoDB" id="1099963at2"/>
<accession>A0A3N0C076</accession>
<comment type="caution">
    <text evidence="4">The sequence shown here is derived from an EMBL/GenBank/DDBJ whole genome shotgun (WGS) entry which is preliminary data.</text>
</comment>
<dbReference type="FunFam" id="2.60.120.1440:FF:000001">
    <property type="entry name" value="Putative anti-sigma factor"/>
    <property type="match status" value="1"/>
</dbReference>
<keyword evidence="1" id="KW-0812">Transmembrane</keyword>
<dbReference type="Gene3D" id="3.55.50.30">
    <property type="match status" value="1"/>
</dbReference>
<keyword evidence="1" id="KW-0472">Membrane</keyword>
<evidence type="ECO:0000259" key="2">
    <source>
        <dbReference type="Pfam" id="PF04773"/>
    </source>
</evidence>
<dbReference type="GO" id="GO:0016989">
    <property type="term" value="F:sigma factor antagonist activity"/>
    <property type="evidence" value="ECO:0007669"/>
    <property type="project" value="TreeGrafter"/>
</dbReference>
<dbReference type="PANTHER" id="PTHR30273">
    <property type="entry name" value="PERIPLASMIC SIGNAL SENSOR AND SIGMA FACTOR ACTIVATOR FECR-RELATED"/>
    <property type="match status" value="1"/>
</dbReference>
<name>A0A3N0C076_9SPHI</name>
<organism evidence="4 5">
    <name type="scientific">Pedobacter jejuensis</name>
    <dbReference type="NCBI Taxonomy" id="1268550"/>
    <lineage>
        <taxon>Bacteria</taxon>
        <taxon>Pseudomonadati</taxon>
        <taxon>Bacteroidota</taxon>
        <taxon>Sphingobacteriia</taxon>
        <taxon>Sphingobacteriales</taxon>
        <taxon>Sphingobacteriaceae</taxon>
        <taxon>Pedobacter</taxon>
    </lineage>
</organism>
<protein>
    <submittedName>
        <fullName evidence="4">FecR family protein</fullName>
    </submittedName>
</protein>
<evidence type="ECO:0000256" key="1">
    <source>
        <dbReference type="SAM" id="Phobius"/>
    </source>
</evidence>
<dbReference type="Gene3D" id="2.60.120.1440">
    <property type="match status" value="1"/>
</dbReference>
<reference evidence="4 5" key="1">
    <citation type="submission" date="2018-10" db="EMBL/GenBank/DDBJ databases">
        <title>Genome sequencing of Pedobacter jejuensis TNB23.</title>
        <authorList>
            <person name="Cho Y.-J."/>
            <person name="Cho A."/>
            <person name="Kim O.-S."/>
        </authorList>
    </citation>
    <scope>NUCLEOTIDE SEQUENCE [LARGE SCALE GENOMIC DNA]</scope>
    <source>
        <strain evidence="4 5">TNB23</strain>
    </source>
</reference>
<feature type="domain" description="FecR protein" evidence="2">
    <location>
        <begin position="196"/>
        <end position="292"/>
    </location>
</feature>
<evidence type="ECO:0000259" key="3">
    <source>
        <dbReference type="Pfam" id="PF16344"/>
    </source>
</evidence>
<dbReference type="PANTHER" id="PTHR30273:SF2">
    <property type="entry name" value="PROTEIN FECR"/>
    <property type="match status" value="1"/>
</dbReference>
<keyword evidence="5" id="KW-1185">Reference proteome</keyword>
<dbReference type="InterPro" id="IPR012373">
    <property type="entry name" value="Ferrdict_sens_TM"/>
</dbReference>
<evidence type="ECO:0000313" key="4">
    <source>
        <dbReference type="EMBL" id="RNL55566.1"/>
    </source>
</evidence>
<dbReference type="Pfam" id="PF16344">
    <property type="entry name" value="FecR_C"/>
    <property type="match status" value="1"/>
</dbReference>
<dbReference type="InterPro" id="IPR006860">
    <property type="entry name" value="FecR"/>
</dbReference>
<feature type="transmembrane region" description="Helical" evidence="1">
    <location>
        <begin position="103"/>
        <end position="120"/>
    </location>
</feature>
<sequence length="404" mass="44991">MKINRKITYKVMSNDSTLVKALFEKYTGGTASPEEVKQLFAMIAEGDYDEEMKNALLVELQATDLQDDYDNERWYKVFNEVKTETVIWETKEAPHKSHLIKKISIAASIAACFGIGVYFYQQSAKPTVNTKVAQNDIAPGKNTATLTLANGRRIILSDANKGVLAKEAGVNITKTASGQIVYEVKESSGDKNTINTLTTAKGETYQVRLPDGTDVWLNAASSLKYPASFASVAQRRVTLTGEAYFQVAKDKQHPFIVKTDKQEVKVLGTHFNVNSYADEPATKTTLLEGSVQVTGLHNERKVLKPGDQSLLTTNSIEIYDADTEEAVAWKNNEFMFGNDDFRTTMRKVARWYNIEVVYEASAPINLQLGGFSSRSRNISTVLKMMAKTGEVHFRVEGQKVYVSK</sequence>
<feature type="domain" description="Protein FecR C-terminal" evidence="3">
    <location>
        <begin position="333"/>
        <end position="402"/>
    </location>
</feature>
<dbReference type="EMBL" id="RBEE01000005">
    <property type="protein sequence ID" value="RNL55566.1"/>
    <property type="molecule type" value="Genomic_DNA"/>
</dbReference>
<gene>
    <name evidence="4" type="ORF">D7004_04450</name>
</gene>
<dbReference type="AlphaFoldDB" id="A0A3N0C076"/>
<evidence type="ECO:0000313" key="5">
    <source>
        <dbReference type="Proteomes" id="UP000274046"/>
    </source>
</evidence>
<dbReference type="InterPro" id="IPR032508">
    <property type="entry name" value="FecR_C"/>
</dbReference>
<dbReference type="Pfam" id="PF04773">
    <property type="entry name" value="FecR"/>
    <property type="match status" value="1"/>
</dbReference>